<dbReference type="InterPro" id="IPR012944">
    <property type="entry name" value="SusD_RagB_dom"/>
</dbReference>
<feature type="chain" id="PRO_5046975335" evidence="6">
    <location>
        <begin position="24"/>
        <end position="496"/>
    </location>
</feature>
<dbReference type="Proteomes" id="UP000618319">
    <property type="component" value="Unassembled WGS sequence"/>
</dbReference>
<dbReference type="Pfam" id="PF14322">
    <property type="entry name" value="SusD-like_3"/>
    <property type="match status" value="1"/>
</dbReference>
<comment type="similarity">
    <text evidence="2">Belongs to the SusD family.</text>
</comment>
<name>A0ABR9TAG6_9SPHI</name>
<evidence type="ECO:0000313" key="10">
    <source>
        <dbReference type="Proteomes" id="UP000618319"/>
    </source>
</evidence>
<feature type="signal peptide" evidence="6">
    <location>
        <begin position="1"/>
        <end position="23"/>
    </location>
</feature>
<dbReference type="CDD" id="cd08977">
    <property type="entry name" value="SusD"/>
    <property type="match status" value="1"/>
</dbReference>
<dbReference type="Pfam" id="PF07980">
    <property type="entry name" value="SusD_RagB"/>
    <property type="match status" value="1"/>
</dbReference>
<dbReference type="EMBL" id="PSKQ01000022">
    <property type="protein sequence ID" value="MBE8721869.1"/>
    <property type="molecule type" value="Genomic_DNA"/>
</dbReference>
<dbReference type="Gene3D" id="1.25.40.390">
    <property type="match status" value="1"/>
</dbReference>
<evidence type="ECO:0000259" key="7">
    <source>
        <dbReference type="Pfam" id="PF07980"/>
    </source>
</evidence>
<evidence type="ECO:0000256" key="1">
    <source>
        <dbReference type="ARBA" id="ARBA00004442"/>
    </source>
</evidence>
<keyword evidence="5" id="KW-0998">Cell outer membrane</keyword>
<evidence type="ECO:0000256" key="6">
    <source>
        <dbReference type="SAM" id="SignalP"/>
    </source>
</evidence>
<organism evidence="9 10">
    <name type="scientific">Sphingobacterium pedocola</name>
    <dbReference type="NCBI Taxonomy" id="2082722"/>
    <lineage>
        <taxon>Bacteria</taxon>
        <taxon>Pseudomonadati</taxon>
        <taxon>Bacteroidota</taxon>
        <taxon>Sphingobacteriia</taxon>
        <taxon>Sphingobacteriales</taxon>
        <taxon>Sphingobacteriaceae</taxon>
        <taxon>Sphingobacterium</taxon>
    </lineage>
</organism>
<comment type="caution">
    <text evidence="9">The sequence shown here is derived from an EMBL/GenBank/DDBJ whole genome shotgun (WGS) entry which is preliminary data.</text>
</comment>
<reference evidence="9 10" key="1">
    <citation type="submission" date="2018-02" db="EMBL/GenBank/DDBJ databases">
        <title>Sphingobacterium KA21.</title>
        <authorList>
            <person name="Vasarhelyi B.M."/>
            <person name="Deshmukh S."/>
            <person name="Balint B."/>
            <person name="Kukolya J."/>
        </authorList>
    </citation>
    <scope>NUCLEOTIDE SEQUENCE [LARGE SCALE GENOMIC DNA]</scope>
    <source>
        <strain evidence="9 10">Ka21</strain>
    </source>
</reference>
<comment type="subcellular location">
    <subcellularLocation>
        <location evidence="1">Cell outer membrane</location>
    </subcellularLocation>
</comment>
<feature type="domain" description="RagB/SusD" evidence="7">
    <location>
        <begin position="350"/>
        <end position="494"/>
    </location>
</feature>
<evidence type="ECO:0000256" key="4">
    <source>
        <dbReference type="ARBA" id="ARBA00023136"/>
    </source>
</evidence>
<feature type="domain" description="SusD-like N-terminal" evidence="8">
    <location>
        <begin position="95"/>
        <end position="205"/>
    </location>
</feature>
<keyword evidence="10" id="KW-1185">Reference proteome</keyword>
<proteinExistence type="inferred from homology"/>
<sequence>MTRKKIYQALLAFACLASLPSCSKWLDLQPQDGITKGEFWQTKEDVRAALYGIYSSLNAGLVEQRIFLWGELRADMIEVTPLGSDDFRFVKNVNILSTNSVAAWGAVYSTINDCNLLIDFAKDAKATDPTFTDAAYNTYVGEALAIRSLLYFYLVRTFRDIPLKLKGSFRDSDVLTPTAQVTEAETIRQLIADLKEAQNLVPDYHIQPEESELIGVYVPESPVNKGRITKPAVTALLADVYLWNSDYAQAEIEADKILTTNRYQLTEGAILPIFQGGTAETIFEISHRESTPNILSLLLTLSPPFAANTMLIKEDVFVPNTDVDPNLRDPRGESFIYSSGGLIMKYGTEENLYSSFQIYRISDIMLIKAEAINELGRGEEALTIMDDLRLKRRALAATAPELGNDDNGGIGRFILAERAREFAFEGKRWFDLLRFARRDDYANIDILTAMVGKTADVTVQQSAINKIRQRDSHYLPISEDELSKDPLLKQNPFYLK</sequence>
<dbReference type="RefSeq" id="WP_196939794.1">
    <property type="nucleotide sequence ID" value="NZ_MU158690.1"/>
</dbReference>
<dbReference type="SUPFAM" id="SSF48452">
    <property type="entry name" value="TPR-like"/>
    <property type="match status" value="1"/>
</dbReference>
<evidence type="ECO:0000313" key="9">
    <source>
        <dbReference type="EMBL" id="MBE8721869.1"/>
    </source>
</evidence>
<evidence type="ECO:0000256" key="2">
    <source>
        <dbReference type="ARBA" id="ARBA00006275"/>
    </source>
</evidence>
<gene>
    <name evidence="9" type="ORF">C4F40_14165</name>
</gene>
<keyword evidence="3 6" id="KW-0732">Signal</keyword>
<evidence type="ECO:0000259" key="8">
    <source>
        <dbReference type="Pfam" id="PF14322"/>
    </source>
</evidence>
<protein>
    <submittedName>
        <fullName evidence="9">RagB/SusD family nutrient uptake outer membrane protein</fullName>
    </submittedName>
</protein>
<evidence type="ECO:0000256" key="5">
    <source>
        <dbReference type="ARBA" id="ARBA00023237"/>
    </source>
</evidence>
<keyword evidence="4" id="KW-0472">Membrane</keyword>
<accession>A0ABR9TAG6</accession>
<evidence type="ECO:0000256" key="3">
    <source>
        <dbReference type="ARBA" id="ARBA00022729"/>
    </source>
</evidence>
<dbReference type="InterPro" id="IPR011990">
    <property type="entry name" value="TPR-like_helical_dom_sf"/>
</dbReference>
<dbReference type="InterPro" id="IPR033985">
    <property type="entry name" value="SusD-like_N"/>
</dbReference>